<feature type="region of interest" description="Disordered" evidence="4">
    <location>
        <begin position="922"/>
        <end position="1014"/>
    </location>
</feature>
<dbReference type="InterPro" id="IPR013083">
    <property type="entry name" value="Znf_RING/FYVE/PHD"/>
</dbReference>
<feature type="compositionally biased region" description="Polar residues" evidence="4">
    <location>
        <begin position="990"/>
        <end position="1009"/>
    </location>
</feature>
<feature type="domain" description="UBP-type" evidence="5">
    <location>
        <begin position="1043"/>
        <end position="1142"/>
    </location>
</feature>
<dbReference type="PROSITE" id="PS50271">
    <property type="entry name" value="ZF_UBP"/>
    <property type="match status" value="1"/>
</dbReference>
<dbReference type="InterPro" id="IPR000286">
    <property type="entry name" value="HDACs"/>
</dbReference>
<comment type="similarity">
    <text evidence="1">Belongs to the histone deacetylase family. HD type 2 subfamily.</text>
</comment>
<organism evidence="6 7">
    <name type="scientific">Bicyclus anynana</name>
    <name type="common">Squinting bush brown butterfly</name>
    <dbReference type="NCBI Taxonomy" id="110368"/>
    <lineage>
        <taxon>Eukaryota</taxon>
        <taxon>Metazoa</taxon>
        <taxon>Ecdysozoa</taxon>
        <taxon>Arthropoda</taxon>
        <taxon>Hexapoda</taxon>
        <taxon>Insecta</taxon>
        <taxon>Pterygota</taxon>
        <taxon>Neoptera</taxon>
        <taxon>Endopterygota</taxon>
        <taxon>Lepidoptera</taxon>
        <taxon>Glossata</taxon>
        <taxon>Ditrysia</taxon>
        <taxon>Papilionoidea</taxon>
        <taxon>Nymphalidae</taxon>
        <taxon>Satyrinae</taxon>
        <taxon>Satyrini</taxon>
        <taxon>Mycalesina</taxon>
        <taxon>Bicyclus</taxon>
    </lineage>
</organism>
<keyword evidence="3" id="KW-0479">Metal-binding</keyword>
<dbReference type="Gene3D" id="3.40.800.20">
    <property type="entry name" value="Histone deacetylase domain"/>
    <property type="match status" value="2"/>
</dbReference>
<dbReference type="InterPro" id="IPR023801">
    <property type="entry name" value="His_deacetylse_dom"/>
</dbReference>
<feature type="compositionally biased region" description="Low complexity" evidence="4">
    <location>
        <begin position="1"/>
        <end position="13"/>
    </location>
</feature>
<dbReference type="PANTHER" id="PTHR10625">
    <property type="entry name" value="HISTONE DEACETYLASE HDAC1-RELATED"/>
    <property type="match status" value="1"/>
</dbReference>
<dbReference type="Gene3D" id="3.30.40.10">
    <property type="entry name" value="Zinc/RING finger domain, C3HC4 (zinc finger)"/>
    <property type="match status" value="1"/>
</dbReference>
<evidence type="ECO:0000256" key="4">
    <source>
        <dbReference type="SAM" id="MobiDB-lite"/>
    </source>
</evidence>
<keyword evidence="3" id="KW-0863">Zinc-finger</keyword>
<dbReference type="Pfam" id="PF02148">
    <property type="entry name" value="zf-UBP"/>
    <property type="match status" value="1"/>
</dbReference>
<keyword evidence="6" id="KW-1185">Reference proteome</keyword>
<dbReference type="Pfam" id="PF00850">
    <property type="entry name" value="Hist_deacetyl"/>
    <property type="match status" value="2"/>
</dbReference>
<sequence length="1154" mass="128072">MTTPSPTQTTRSTGDGKKTSPSSMVTRNGARKAKIQTRAMSAGAKPSASLIAAKKKAQQKKKTTGDTVLRDHYQIAMESKKKVKGPTGFVTEPRMAEHRCLWDDKYPECPERLIGVINRCQELNLIEQCKSFPPRAATKEELTALHCPSVYEMMERTHQNNDIQLLEEISSKYDAVYIHPSTHELALIAAGSTIDMVDRIVTGEVQNGAAFVRPPGHHAMRAEPCGYCFYNNVALAAQHALNVRGLKRILIIDWDVHHGQATQQMFYDDPRVVYFSIHRYEHGAFWPNLRQSNFHYTGCGQGEGYNFNVPLNQTGMTDADYLAIWHQLLMPVAFEFSPQLVLVSAGYDSAIGDEKGEMEVSPACYATLLNMVASACWRVCVVLEGGYCVRSLAEAAALTLRTLLGHPPPRLQPLAEPTDSIRETILNCIYAHKKHWRCFNYQLTYSVDTSVLNVCDALKQKHTVTVRWEGDETRADYYETRDCYPMQDNETKRRINEKLDHLSIMTDLTLAQHPVCYIYDEAMLKHRNICEPGHVECPERILRIHERHRDFGLLDRLHILSARSASEEEILAAHTQKHLDRLKELASTKLRDLNSMKEAFDSVYFSPDSLESAAVAAGCVLQMVDAVLSNVAGSGVCVIRPPGHHADEEIPSGFCLLNNAAIAAKYAIQSHGLRRVLIVDWDVHHGNGTQSITYEDKEILYISIHRYDKGTFFPHSTAADYSAVGAGRGEGYNVNVPWNKRGMGDAEYLASFTQVVLPIAHEYNPELVLVSAGFDACVGDPLGGCNVSPECYGQMTQMLRGLAGGRVILCLEGGYNITSISYAMTMCTKALLGDPISHNYESKPTVHCSAIESINDVIRTHKKYWKNLKFQLALPIEDVLEKPAPSRGLIVTDSGSDCKKPTVYTQLRCGIANLELGACHSTERCSSGTQNDSDSNEDEKKPPSDDKNKTEVNESRTNVSSNEILNADKSPSKVNEGASNVNEGAPNVNEGASNVNEGASNVNKGASTESEPKVNEPTTLVDYLSENMQAIVDGDMFAVIPLQWCPHLESLYAIPDNVRFEQGVKCVDCDHTEENWVCLHCFITACGRHVSGHMQAHYRSTGHALALSLVDLSAWCSACDAYVDHALLYDAKNNAHRAKFGADMPWCYPDIRME</sequence>
<dbReference type="RefSeq" id="XP_052741844.1">
    <property type="nucleotide sequence ID" value="XM_052885884.1"/>
</dbReference>
<keyword evidence="3" id="KW-0862">Zinc</keyword>
<evidence type="ECO:0000256" key="3">
    <source>
        <dbReference type="PROSITE-ProRule" id="PRU00502"/>
    </source>
</evidence>
<dbReference type="SUPFAM" id="SSF52768">
    <property type="entry name" value="Arginase/deacetylase"/>
    <property type="match status" value="2"/>
</dbReference>
<feature type="compositionally biased region" description="Polar residues" evidence="4">
    <location>
        <begin position="955"/>
        <end position="964"/>
    </location>
</feature>
<comment type="catalytic activity">
    <reaction evidence="2">
        <text>N(6)-acetyl-L-lysyl-[histone] + H2O = L-lysyl-[histone] + acetate</text>
        <dbReference type="Rhea" id="RHEA:58196"/>
        <dbReference type="Rhea" id="RHEA-COMP:9845"/>
        <dbReference type="Rhea" id="RHEA-COMP:11338"/>
        <dbReference type="ChEBI" id="CHEBI:15377"/>
        <dbReference type="ChEBI" id="CHEBI:29969"/>
        <dbReference type="ChEBI" id="CHEBI:30089"/>
        <dbReference type="ChEBI" id="CHEBI:61930"/>
        <dbReference type="EC" id="3.5.1.98"/>
    </reaction>
</comment>
<dbReference type="PRINTS" id="PR01270">
    <property type="entry name" value="HDASUPER"/>
</dbReference>
<feature type="compositionally biased region" description="Polar residues" evidence="4">
    <location>
        <begin position="924"/>
        <end position="933"/>
    </location>
</feature>
<feature type="region of interest" description="Disordered" evidence="4">
    <location>
        <begin position="1"/>
        <end position="47"/>
    </location>
</feature>
<dbReference type="InterPro" id="IPR037138">
    <property type="entry name" value="His_deacetylse_dom_sf"/>
</dbReference>
<proteinExistence type="inferred from homology"/>
<dbReference type="SUPFAM" id="SSF57850">
    <property type="entry name" value="RING/U-box"/>
    <property type="match status" value="1"/>
</dbReference>
<dbReference type="SMART" id="SM00290">
    <property type="entry name" value="ZnF_UBP"/>
    <property type="match status" value="1"/>
</dbReference>
<evidence type="ECO:0000256" key="2">
    <source>
        <dbReference type="ARBA" id="ARBA00048287"/>
    </source>
</evidence>
<evidence type="ECO:0000256" key="1">
    <source>
        <dbReference type="ARBA" id="ARBA00007738"/>
    </source>
</evidence>
<dbReference type="InterPro" id="IPR023696">
    <property type="entry name" value="Ureohydrolase_dom_sf"/>
</dbReference>
<evidence type="ECO:0000313" key="7">
    <source>
        <dbReference type="RefSeq" id="XP_052741844.1"/>
    </source>
</evidence>
<feature type="compositionally biased region" description="Basic and acidic residues" evidence="4">
    <location>
        <begin position="938"/>
        <end position="954"/>
    </location>
</feature>
<reference evidence="7" key="2">
    <citation type="submission" date="2025-08" db="UniProtKB">
        <authorList>
            <consortium name="RefSeq"/>
        </authorList>
    </citation>
    <scope>IDENTIFICATION</scope>
</reference>
<evidence type="ECO:0000313" key="6">
    <source>
        <dbReference type="Proteomes" id="UP001652582"/>
    </source>
</evidence>
<gene>
    <name evidence="7" type="primary">LOC112050121</name>
</gene>
<reference evidence="6" key="1">
    <citation type="submission" date="2025-05" db="UniProtKB">
        <authorList>
            <consortium name="RefSeq"/>
        </authorList>
    </citation>
    <scope>NUCLEOTIDE SEQUENCE [LARGE SCALE GENOMIC DNA]</scope>
</reference>
<name>A0ABM3LRZ8_BICAN</name>
<dbReference type="CDD" id="cd10002">
    <property type="entry name" value="HDAC10_HDAC6-dom1"/>
    <property type="match status" value="1"/>
</dbReference>
<accession>A0ABM3LRZ8</accession>
<evidence type="ECO:0000259" key="5">
    <source>
        <dbReference type="PROSITE" id="PS50271"/>
    </source>
</evidence>
<protein>
    <submittedName>
        <fullName evidence="7">Histone deacetylase 6 isoform X2</fullName>
    </submittedName>
</protein>
<dbReference type="InterPro" id="IPR001607">
    <property type="entry name" value="Znf_UBP"/>
</dbReference>
<dbReference type="PANTHER" id="PTHR10625:SF38">
    <property type="entry name" value="HISTONE DEACETYLASE 6, ISOFORM G"/>
    <property type="match status" value="1"/>
</dbReference>
<dbReference type="GeneID" id="112050121"/>
<dbReference type="Proteomes" id="UP001652582">
    <property type="component" value="Chromosome 1"/>
</dbReference>